<dbReference type="PANTHER" id="PTHR33463:SF96">
    <property type="entry name" value="LEUCINE-RICH REPEAT DOMAIN, L DOMAIN-LIKE PROTEIN-RELATED"/>
    <property type="match status" value="1"/>
</dbReference>
<keyword evidence="1" id="KW-0611">Plant defense</keyword>
<reference evidence="3" key="1">
    <citation type="submission" date="2023-04" db="EMBL/GenBank/DDBJ databases">
        <authorList>
            <person name="Vijverberg K."/>
            <person name="Xiong W."/>
            <person name="Schranz E."/>
        </authorList>
    </citation>
    <scope>NUCLEOTIDE SEQUENCE</scope>
</reference>
<gene>
    <name evidence="3" type="ORF">LSALG_LOCUS10623</name>
</gene>
<protein>
    <recommendedName>
        <fullName evidence="2">NB-ARC domain-containing protein</fullName>
    </recommendedName>
</protein>
<dbReference type="InterPro" id="IPR002182">
    <property type="entry name" value="NB-ARC"/>
</dbReference>
<proteinExistence type="predicted"/>
<evidence type="ECO:0000256" key="1">
    <source>
        <dbReference type="ARBA" id="ARBA00022821"/>
    </source>
</evidence>
<dbReference type="Pfam" id="PF00931">
    <property type="entry name" value="NB-ARC"/>
    <property type="match status" value="1"/>
</dbReference>
<dbReference type="GO" id="GO:0043531">
    <property type="term" value="F:ADP binding"/>
    <property type="evidence" value="ECO:0007669"/>
    <property type="project" value="InterPro"/>
</dbReference>
<organism evidence="3 4">
    <name type="scientific">Lactuca saligna</name>
    <name type="common">Willowleaf lettuce</name>
    <dbReference type="NCBI Taxonomy" id="75948"/>
    <lineage>
        <taxon>Eukaryota</taxon>
        <taxon>Viridiplantae</taxon>
        <taxon>Streptophyta</taxon>
        <taxon>Embryophyta</taxon>
        <taxon>Tracheophyta</taxon>
        <taxon>Spermatophyta</taxon>
        <taxon>Magnoliopsida</taxon>
        <taxon>eudicotyledons</taxon>
        <taxon>Gunneridae</taxon>
        <taxon>Pentapetalae</taxon>
        <taxon>asterids</taxon>
        <taxon>campanulids</taxon>
        <taxon>Asterales</taxon>
        <taxon>Asteraceae</taxon>
        <taxon>Cichorioideae</taxon>
        <taxon>Cichorieae</taxon>
        <taxon>Lactucinae</taxon>
        <taxon>Lactuca</taxon>
    </lineage>
</organism>
<evidence type="ECO:0000313" key="4">
    <source>
        <dbReference type="Proteomes" id="UP001177003"/>
    </source>
</evidence>
<dbReference type="Gene3D" id="3.40.50.300">
    <property type="entry name" value="P-loop containing nucleotide triphosphate hydrolases"/>
    <property type="match status" value="1"/>
</dbReference>
<accession>A0AA35V4H5</accession>
<dbReference type="EMBL" id="OX465078">
    <property type="protein sequence ID" value="CAI9270304.1"/>
    <property type="molecule type" value="Genomic_DNA"/>
</dbReference>
<feature type="domain" description="NB-ARC" evidence="2">
    <location>
        <begin position="1"/>
        <end position="90"/>
    </location>
</feature>
<dbReference type="PANTHER" id="PTHR33463">
    <property type="entry name" value="NB-ARC DOMAIN-CONTAINING PROTEIN-RELATED"/>
    <property type="match status" value="1"/>
</dbReference>
<dbReference type="InterPro" id="IPR050905">
    <property type="entry name" value="Plant_NBS-LRR"/>
</dbReference>
<dbReference type="Proteomes" id="UP001177003">
    <property type="component" value="Chromosome 2"/>
</dbReference>
<sequence length="104" mass="11612">MGGVGKTTMMKKLRQTVVEKKMFSYFVMAVVGENPDINAIQESIASYLGIQLKDQAKQVRVDELRQGFEAKLKGGESKFLVILDDVWKLHQHSSASSPPMLIDV</sequence>
<name>A0AA35V4H5_LACSI</name>
<dbReference type="SUPFAM" id="SSF52540">
    <property type="entry name" value="P-loop containing nucleoside triphosphate hydrolases"/>
    <property type="match status" value="1"/>
</dbReference>
<dbReference type="InterPro" id="IPR027417">
    <property type="entry name" value="P-loop_NTPase"/>
</dbReference>
<dbReference type="AlphaFoldDB" id="A0AA35V4H5"/>
<evidence type="ECO:0000313" key="3">
    <source>
        <dbReference type="EMBL" id="CAI9270304.1"/>
    </source>
</evidence>
<evidence type="ECO:0000259" key="2">
    <source>
        <dbReference type="Pfam" id="PF00931"/>
    </source>
</evidence>
<keyword evidence="4" id="KW-1185">Reference proteome</keyword>